<keyword evidence="5 7" id="KW-0472">Membrane</keyword>
<feature type="transmembrane region" description="Helical" evidence="7">
    <location>
        <begin position="339"/>
        <end position="367"/>
    </location>
</feature>
<evidence type="ECO:0000256" key="6">
    <source>
        <dbReference type="ARBA" id="ARBA00038076"/>
    </source>
</evidence>
<dbReference type="Pfam" id="PF02687">
    <property type="entry name" value="FtsX"/>
    <property type="match status" value="1"/>
</dbReference>
<evidence type="ECO:0000313" key="11">
    <source>
        <dbReference type="Proteomes" id="UP000199341"/>
    </source>
</evidence>
<feature type="transmembrane region" description="Helical" evidence="7">
    <location>
        <begin position="293"/>
        <end position="318"/>
    </location>
</feature>
<feature type="transmembrane region" description="Helical" evidence="7">
    <location>
        <begin position="45"/>
        <end position="67"/>
    </location>
</feature>
<feature type="transmembrane region" description="Helical" evidence="7">
    <location>
        <begin position="379"/>
        <end position="399"/>
    </location>
</feature>
<evidence type="ECO:0000259" key="9">
    <source>
        <dbReference type="Pfam" id="PF12704"/>
    </source>
</evidence>
<keyword evidence="11" id="KW-1185">Reference proteome</keyword>
<protein>
    <submittedName>
        <fullName evidence="10">Putative ABC transport system permease protein</fullName>
    </submittedName>
</protein>
<keyword evidence="2" id="KW-1003">Cell membrane</keyword>
<accession>A0A1H0Q2Q9</accession>
<organism evidence="10 11">
    <name type="scientific">Actinacidiphila guanduensis</name>
    <dbReference type="NCBI Taxonomy" id="310781"/>
    <lineage>
        <taxon>Bacteria</taxon>
        <taxon>Bacillati</taxon>
        <taxon>Actinomycetota</taxon>
        <taxon>Actinomycetes</taxon>
        <taxon>Kitasatosporales</taxon>
        <taxon>Streptomycetaceae</taxon>
        <taxon>Actinacidiphila</taxon>
    </lineage>
</organism>
<keyword evidence="4 7" id="KW-1133">Transmembrane helix</keyword>
<dbReference type="Pfam" id="PF12704">
    <property type="entry name" value="MacB_PCD"/>
    <property type="match status" value="1"/>
</dbReference>
<dbReference type="PANTHER" id="PTHR30572:SF4">
    <property type="entry name" value="ABC TRANSPORTER PERMEASE YTRF"/>
    <property type="match status" value="1"/>
</dbReference>
<sequence>MNPTTPSTAPDPVPAGAPRLRPVRLAFLDVLALGRLGIRTRKARTVLSALGISLGVATMIVVTAIPASSQRALLAKLSALGTNTLKVQPPPGQDPPVVLPTEAPAMVGRIGPVTAVSAVANTNAEVHRSDRSDPADYAGLSVLATKDNLLNLINGHVSSGHFLTRGTDAFPTAVLGSVAATRLGFTHIEPGSQAPQIYVDHSWFTVVGVLASSPLAPDVDRSVLVGWDAARTDLGFDGHPTVIYVKAQEDQVEAVSQVLPATVYPQLPGIVTVSRPSDALTAKREAGSTFSALFLGLAAVALLVGGVGIANTMVISVLERRREIGLRRALGASRGQIRLQFLTESVLMSALGGLAGTAIGLLAALAYADVHRWPVAIPLPVLAGGLAATLVIGALAGLYPSIRASRLSPTEALAAA</sequence>
<name>A0A1H0Q2Q9_9ACTN</name>
<dbReference type="EMBL" id="FNIE01000017">
    <property type="protein sequence ID" value="SDP11673.1"/>
    <property type="molecule type" value="Genomic_DNA"/>
</dbReference>
<reference evidence="10 11" key="1">
    <citation type="submission" date="2016-10" db="EMBL/GenBank/DDBJ databases">
        <authorList>
            <person name="de Groot N.N."/>
        </authorList>
    </citation>
    <scope>NUCLEOTIDE SEQUENCE [LARGE SCALE GENOMIC DNA]</scope>
    <source>
        <strain evidence="10 11">CGMCC 4.2022</strain>
    </source>
</reference>
<dbReference type="OrthoDB" id="9780560at2"/>
<evidence type="ECO:0000256" key="3">
    <source>
        <dbReference type="ARBA" id="ARBA00022692"/>
    </source>
</evidence>
<evidence type="ECO:0000259" key="8">
    <source>
        <dbReference type="Pfam" id="PF02687"/>
    </source>
</evidence>
<feature type="domain" description="MacB-like periplasmic core" evidence="9">
    <location>
        <begin position="45"/>
        <end position="258"/>
    </location>
</feature>
<evidence type="ECO:0000256" key="2">
    <source>
        <dbReference type="ARBA" id="ARBA00022475"/>
    </source>
</evidence>
<evidence type="ECO:0000256" key="5">
    <source>
        <dbReference type="ARBA" id="ARBA00023136"/>
    </source>
</evidence>
<dbReference type="GO" id="GO:0022857">
    <property type="term" value="F:transmembrane transporter activity"/>
    <property type="evidence" value="ECO:0007669"/>
    <property type="project" value="TreeGrafter"/>
</dbReference>
<dbReference type="Proteomes" id="UP000199341">
    <property type="component" value="Unassembled WGS sequence"/>
</dbReference>
<keyword evidence="3 7" id="KW-0812">Transmembrane</keyword>
<dbReference type="GO" id="GO:0005886">
    <property type="term" value="C:plasma membrane"/>
    <property type="evidence" value="ECO:0007669"/>
    <property type="project" value="UniProtKB-SubCell"/>
</dbReference>
<dbReference type="STRING" id="310781.SAMN05216259_117112"/>
<evidence type="ECO:0000256" key="1">
    <source>
        <dbReference type="ARBA" id="ARBA00004651"/>
    </source>
</evidence>
<dbReference type="RefSeq" id="WP_093787718.1">
    <property type="nucleotide sequence ID" value="NZ_FNIE01000017.1"/>
</dbReference>
<comment type="subcellular location">
    <subcellularLocation>
        <location evidence="1">Cell membrane</location>
        <topology evidence="1">Multi-pass membrane protein</topology>
    </subcellularLocation>
</comment>
<feature type="domain" description="ABC3 transporter permease C-terminal" evidence="8">
    <location>
        <begin position="297"/>
        <end position="409"/>
    </location>
</feature>
<evidence type="ECO:0000313" key="10">
    <source>
        <dbReference type="EMBL" id="SDP11673.1"/>
    </source>
</evidence>
<comment type="similarity">
    <text evidence="6">Belongs to the ABC-4 integral membrane protein family.</text>
</comment>
<evidence type="ECO:0000256" key="4">
    <source>
        <dbReference type="ARBA" id="ARBA00022989"/>
    </source>
</evidence>
<evidence type="ECO:0000256" key="7">
    <source>
        <dbReference type="SAM" id="Phobius"/>
    </source>
</evidence>
<dbReference type="InterPro" id="IPR025857">
    <property type="entry name" value="MacB_PCD"/>
</dbReference>
<dbReference type="PANTHER" id="PTHR30572">
    <property type="entry name" value="MEMBRANE COMPONENT OF TRANSPORTER-RELATED"/>
    <property type="match status" value="1"/>
</dbReference>
<dbReference type="AlphaFoldDB" id="A0A1H0Q2Q9"/>
<gene>
    <name evidence="10" type="ORF">SAMN05216259_117112</name>
</gene>
<dbReference type="InterPro" id="IPR050250">
    <property type="entry name" value="Macrolide_Exporter_MacB"/>
</dbReference>
<proteinExistence type="inferred from homology"/>
<dbReference type="InterPro" id="IPR003838">
    <property type="entry name" value="ABC3_permease_C"/>
</dbReference>